<evidence type="ECO:0000313" key="2">
    <source>
        <dbReference type="Proteomes" id="UP000735302"/>
    </source>
</evidence>
<dbReference type="AlphaFoldDB" id="A0AAV4BN99"/>
<proteinExistence type="predicted"/>
<keyword evidence="2" id="KW-1185">Reference proteome</keyword>
<name>A0AAV4BN99_9GAST</name>
<gene>
    <name evidence="1" type="ORF">PoB_004701000</name>
</gene>
<accession>A0AAV4BN99</accession>
<comment type="caution">
    <text evidence="1">The sequence shown here is derived from an EMBL/GenBank/DDBJ whole genome shotgun (WGS) entry which is preliminary data.</text>
</comment>
<evidence type="ECO:0000313" key="1">
    <source>
        <dbReference type="EMBL" id="GFO20505.1"/>
    </source>
</evidence>
<organism evidence="1 2">
    <name type="scientific">Plakobranchus ocellatus</name>
    <dbReference type="NCBI Taxonomy" id="259542"/>
    <lineage>
        <taxon>Eukaryota</taxon>
        <taxon>Metazoa</taxon>
        <taxon>Spiralia</taxon>
        <taxon>Lophotrochozoa</taxon>
        <taxon>Mollusca</taxon>
        <taxon>Gastropoda</taxon>
        <taxon>Heterobranchia</taxon>
        <taxon>Euthyneura</taxon>
        <taxon>Panpulmonata</taxon>
        <taxon>Sacoglossa</taxon>
        <taxon>Placobranchoidea</taxon>
        <taxon>Plakobranchidae</taxon>
        <taxon>Plakobranchus</taxon>
    </lineage>
</organism>
<protein>
    <submittedName>
        <fullName evidence="1">Uncharacterized protein</fullName>
    </submittedName>
</protein>
<dbReference type="Proteomes" id="UP000735302">
    <property type="component" value="Unassembled WGS sequence"/>
</dbReference>
<reference evidence="1 2" key="1">
    <citation type="journal article" date="2021" name="Elife">
        <title>Chloroplast acquisition without the gene transfer in kleptoplastic sea slugs, Plakobranchus ocellatus.</title>
        <authorList>
            <person name="Maeda T."/>
            <person name="Takahashi S."/>
            <person name="Yoshida T."/>
            <person name="Shimamura S."/>
            <person name="Takaki Y."/>
            <person name="Nagai Y."/>
            <person name="Toyoda A."/>
            <person name="Suzuki Y."/>
            <person name="Arimoto A."/>
            <person name="Ishii H."/>
            <person name="Satoh N."/>
            <person name="Nishiyama T."/>
            <person name="Hasebe M."/>
            <person name="Maruyama T."/>
            <person name="Minagawa J."/>
            <person name="Obokata J."/>
            <person name="Shigenobu S."/>
        </authorList>
    </citation>
    <scope>NUCLEOTIDE SEQUENCE [LARGE SCALE GENOMIC DNA]</scope>
</reference>
<dbReference type="EMBL" id="BLXT01005159">
    <property type="protein sequence ID" value="GFO20505.1"/>
    <property type="molecule type" value="Genomic_DNA"/>
</dbReference>
<sequence length="123" mass="13471">MEGSARGVPARGFVGEAGINSAQKAPARGLVRRGMEDNNVQEAPARGLVKVGTGNHHQISRSPACHRCDQNRNAKSYRRDCSQIPIYQRRDGATEVSKVRCLGGHMCDRNQPLTEETRATAWS</sequence>